<dbReference type="InterPro" id="IPR019475">
    <property type="entry name" value="DNA_primase_DnaB-bd"/>
</dbReference>
<dbReference type="HAMAP" id="MF_00974">
    <property type="entry name" value="DNA_primase_DnaG"/>
    <property type="match status" value="1"/>
</dbReference>
<comment type="function">
    <text evidence="12 13">RNA polymerase that catalyzes the synthesis of short RNA molecules used as primers for DNA polymerase during DNA replication.</text>
</comment>
<evidence type="ECO:0000259" key="14">
    <source>
        <dbReference type="PROSITE" id="PS50880"/>
    </source>
</evidence>
<evidence type="ECO:0000256" key="11">
    <source>
        <dbReference type="ARBA" id="ARBA00023163"/>
    </source>
</evidence>
<dbReference type="PROSITE" id="PS50880">
    <property type="entry name" value="TOPRIM"/>
    <property type="match status" value="1"/>
</dbReference>
<dbReference type="SUPFAM" id="SSF56731">
    <property type="entry name" value="DNA primase core"/>
    <property type="match status" value="1"/>
</dbReference>
<comment type="cofactor">
    <cofactor evidence="12 13">
        <name>Zn(2+)</name>
        <dbReference type="ChEBI" id="CHEBI:29105"/>
    </cofactor>
    <text evidence="12 13">Binds 1 zinc ion per monomer.</text>
</comment>
<dbReference type="InterPro" id="IPR013264">
    <property type="entry name" value="DNAG_N"/>
</dbReference>
<dbReference type="InterPro" id="IPR016136">
    <property type="entry name" value="DNA_helicase_N/primase_C"/>
</dbReference>
<dbReference type="NCBIfam" id="TIGR01391">
    <property type="entry name" value="dnaG"/>
    <property type="match status" value="1"/>
</dbReference>
<keyword evidence="9" id="KW-0460">Magnesium</keyword>
<dbReference type="PIRSF" id="PIRSF002811">
    <property type="entry name" value="DnaG"/>
    <property type="match status" value="1"/>
</dbReference>
<keyword evidence="4 12" id="KW-0548">Nucleotidyltransferase</keyword>
<evidence type="ECO:0000256" key="2">
    <source>
        <dbReference type="ARBA" id="ARBA00022515"/>
    </source>
</evidence>
<dbReference type="Gene3D" id="3.90.580.10">
    <property type="entry name" value="Zinc finger, CHC2-type domain"/>
    <property type="match status" value="1"/>
</dbReference>
<dbReference type="Gene3D" id="1.10.860.10">
    <property type="entry name" value="DNAb Helicase, Chain A"/>
    <property type="match status" value="1"/>
</dbReference>
<evidence type="ECO:0000256" key="5">
    <source>
        <dbReference type="ARBA" id="ARBA00022705"/>
    </source>
</evidence>
<protein>
    <recommendedName>
        <fullName evidence="12 13">DNA primase</fullName>
        <ecNumber evidence="12">2.7.7.101</ecNumber>
    </recommendedName>
</protein>
<dbReference type="PANTHER" id="PTHR30313">
    <property type="entry name" value="DNA PRIMASE"/>
    <property type="match status" value="1"/>
</dbReference>
<dbReference type="SMART" id="SM00493">
    <property type="entry name" value="TOPRIM"/>
    <property type="match status" value="1"/>
</dbReference>
<dbReference type="EC" id="2.7.7.101" evidence="12"/>
<keyword evidence="2 12" id="KW-0639">Primosome</keyword>
<dbReference type="Gene3D" id="3.90.980.10">
    <property type="entry name" value="DNA primase, catalytic core, N-terminal domain"/>
    <property type="match status" value="1"/>
</dbReference>
<keyword evidence="6 12" id="KW-0479">Metal-binding</keyword>
<dbReference type="InterPro" id="IPR006171">
    <property type="entry name" value="TOPRIM_dom"/>
</dbReference>
<evidence type="ECO:0000313" key="16">
    <source>
        <dbReference type="Proteomes" id="UP001596171"/>
    </source>
</evidence>
<evidence type="ECO:0000256" key="1">
    <source>
        <dbReference type="ARBA" id="ARBA00022478"/>
    </source>
</evidence>
<comment type="catalytic activity">
    <reaction evidence="12">
        <text>ssDNA + n NTP = ssDNA/pppN(pN)n-1 hybrid + (n-1) diphosphate.</text>
        <dbReference type="EC" id="2.7.7.101"/>
    </reaction>
</comment>
<evidence type="ECO:0000256" key="7">
    <source>
        <dbReference type="ARBA" id="ARBA00022771"/>
    </source>
</evidence>
<sequence>MANLIPEEKVDQVRSAVNIADFVGQYVQLKKAGKNLFGLCPFHEERTPSFSVNEQKQIFHCFSCGRGGNVFSFIMDLENLSFPEAVVKVADFGHIDLPATYTAQSQPATPKDQEQADLLTLYADSTKLYQHVLLNTTAGEAALDYLHQRGLDDETIKTFGIGFAPPKQLLLDFFKEHQIDYQLLRQSGLFIENQAGELRDRFVDRVLFPIKDASGRVIAFSGRILKKSPDEPKYLNSPETKLFNKRSVLFNFDLARGAIRQRKSVVLFEGFMDVIAAYRAGIQNGVASMGTSLTNEQIYMLERVTDQLYICYDSDMPGQKATDRALKLLSGNSRLKLGVLQMPDGMDPDEYLRSAGAEKFVQVFEAGKQTPTAFEMQYLRRDLNLQNTQDQLTYIGAVLQQLSALSSNVEQDLYLNQLVQEFGLDKEDLRQQLRSLVGQQTVHRQPHGGPPTPPPPVNMTPPPPTITGMAPENGPISRVERAERLLLFRLLHDHDVWLRVMAIAGFHFVHDQYQQILVYAEAYFKTHQQFELANFTDFMGDQGLQPVVTSLEFMDVAGETSKEEVADLVNVIMNQQPVAEKINGKKAELTAAKQLGNRDLVQQLTLELIELYRQAQRVQQADNL</sequence>
<dbReference type="SMART" id="SM00400">
    <property type="entry name" value="ZnF_CHCC"/>
    <property type="match status" value="1"/>
</dbReference>
<name>A0ABW1SMG3_9LACO</name>
<dbReference type="SUPFAM" id="SSF57783">
    <property type="entry name" value="Zinc beta-ribbon"/>
    <property type="match status" value="1"/>
</dbReference>
<accession>A0ABW1SMG3</accession>
<evidence type="ECO:0000256" key="4">
    <source>
        <dbReference type="ARBA" id="ARBA00022695"/>
    </source>
</evidence>
<keyword evidence="3 12" id="KW-0808">Transferase</keyword>
<dbReference type="InterPro" id="IPR050219">
    <property type="entry name" value="DnaG_primase"/>
</dbReference>
<reference evidence="16" key="1">
    <citation type="journal article" date="2019" name="Int. J. Syst. Evol. Microbiol.">
        <title>The Global Catalogue of Microorganisms (GCM) 10K type strain sequencing project: providing services to taxonomists for standard genome sequencing and annotation.</title>
        <authorList>
            <consortium name="The Broad Institute Genomics Platform"/>
            <consortium name="The Broad Institute Genome Sequencing Center for Infectious Disease"/>
            <person name="Wu L."/>
            <person name="Ma J."/>
        </authorList>
    </citation>
    <scope>NUCLEOTIDE SEQUENCE [LARGE SCALE GENOMIC DNA]</scope>
    <source>
        <strain evidence="16">CCM 8930</strain>
    </source>
</reference>
<keyword evidence="8 12" id="KW-0862">Zinc</keyword>
<evidence type="ECO:0000256" key="8">
    <source>
        <dbReference type="ARBA" id="ARBA00022833"/>
    </source>
</evidence>
<dbReference type="InterPro" id="IPR034151">
    <property type="entry name" value="TOPRIM_DnaG_bac"/>
</dbReference>
<proteinExistence type="inferred from homology"/>
<dbReference type="InterPro" id="IPR030846">
    <property type="entry name" value="DnaG_bac"/>
</dbReference>
<dbReference type="Pfam" id="PF10410">
    <property type="entry name" value="DnaB_bind"/>
    <property type="match status" value="1"/>
</dbReference>
<keyword evidence="16" id="KW-1185">Reference proteome</keyword>
<dbReference type="EMBL" id="JBHSSE010000024">
    <property type="protein sequence ID" value="MFC6202523.1"/>
    <property type="molecule type" value="Genomic_DNA"/>
</dbReference>
<dbReference type="RefSeq" id="WP_137616623.1">
    <property type="nucleotide sequence ID" value="NZ_BJDI01000010.1"/>
</dbReference>
<dbReference type="Proteomes" id="UP001596171">
    <property type="component" value="Unassembled WGS sequence"/>
</dbReference>
<dbReference type="Pfam" id="PF01807">
    <property type="entry name" value="Zn_ribbon_DnaG"/>
    <property type="match status" value="1"/>
</dbReference>
<dbReference type="Pfam" id="PF13155">
    <property type="entry name" value="Toprim_2"/>
    <property type="match status" value="1"/>
</dbReference>
<keyword evidence="10 12" id="KW-0238">DNA-binding</keyword>
<comment type="caution">
    <text evidence="15">The sequence shown here is derived from an EMBL/GenBank/DDBJ whole genome shotgun (WGS) entry which is preliminary data.</text>
</comment>
<organism evidence="15 16">
    <name type="scientific">Lactiplantibacillus nangangensis</name>
    <dbReference type="NCBI Taxonomy" id="2559917"/>
    <lineage>
        <taxon>Bacteria</taxon>
        <taxon>Bacillati</taxon>
        <taxon>Bacillota</taxon>
        <taxon>Bacilli</taxon>
        <taxon>Lactobacillales</taxon>
        <taxon>Lactobacillaceae</taxon>
        <taxon>Lactiplantibacillus</taxon>
    </lineage>
</organism>
<evidence type="ECO:0000313" key="15">
    <source>
        <dbReference type="EMBL" id="MFC6202523.1"/>
    </source>
</evidence>
<evidence type="ECO:0000256" key="12">
    <source>
        <dbReference type="HAMAP-Rule" id="MF_00974"/>
    </source>
</evidence>
<keyword evidence="11 12" id="KW-0804">Transcription</keyword>
<evidence type="ECO:0000256" key="9">
    <source>
        <dbReference type="ARBA" id="ARBA00022842"/>
    </source>
</evidence>
<keyword evidence="7 12" id="KW-0863">Zinc-finger</keyword>
<feature type="zinc finger region" description="CHC2-type" evidence="12">
    <location>
        <begin position="40"/>
        <end position="64"/>
    </location>
</feature>
<dbReference type="InterPro" id="IPR037068">
    <property type="entry name" value="DNA_primase_core_N_sf"/>
</dbReference>
<keyword evidence="1 12" id="KW-0240">DNA-directed RNA polymerase</keyword>
<dbReference type="CDD" id="cd03364">
    <property type="entry name" value="TOPRIM_DnaG_primases"/>
    <property type="match status" value="1"/>
</dbReference>
<dbReference type="Gene3D" id="3.40.1360.10">
    <property type="match status" value="1"/>
</dbReference>
<dbReference type="Pfam" id="PF08275">
    <property type="entry name" value="DNAG_N"/>
    <property type="match status" value="1"/>
</dbReference>
<feature type="domain" description="Toprim" evidence="14">
    <location>
        <begin position="263"/>
        <end position="345"/>
    </location>
</feature>
<dbReference type="InterPro" id="IPR002694">
    <property type="entry name" value="Znf_CHC2"/>
</dbReference>
<evidence type="ECO:0000256" key="3">
    <source>
        <dbReference type="ARBA" id="ARBA00022679"/>
    </source>
</evidence>
<comment type="similarity">
    <text evidence="12 13">Belongs to the DnaG primase family.</text>
</comment>
<gene>
    <name evidence="12 15" type="primary">dnaG</name>
    <name evidence="15" type="ORF">ACFP1L_11685</name>
</gene>
<dbReference type="PANTHER" id="PTHR30313:SF2">
    <property type="entry name" value="DNA PRIMASE"/>
    <property type="match status" value="1"/>
</dbReference>
<comment type="subunit">
    <text evidence="12">Monomer. Interacts with DnaB.</text>
</comment>
<dbReference type="InterPro" id="IPR006295">
    <property type="entry name" value="DNA_primase_DnaG"/>
</dbReference>
<evidence type="ECO:0000256" key="10">
    <source>
        <dbReference type="ARBA" id="ARBA00023125"/>
    </source>
</evidence>
<dbReference type="InterPro" id="IPR036977">
    <property type="entry name" value="DNA_primase_Znf_CHC2"/>
</dbReference>
<evidence type="ECO:0000256" key="13">
    <source>
        <dbReference type="PIRNR" id="PIRNR002811"/>
    </source>
</evidence>
<evidence type="ECO:0000256" key="6">
    <source>
        <dbReference type="ARBA" id="ARBA00022723"/>
    </source>
</evidence>
<keyword evidence="5 12" id="KW-0235">DNA replication</keyword>
<comment type="domain">
    <text evidence="12">Contains an N-terminal zinc-binding domain, a central core domain that contains the primase activity, and a C-terminal DnaB-binding domain.</text>
</comment>